<feature type="compositionally biased region" description="Low complexity" evidence="1">
    <location>
        <begin position="322"/>
        <end position="337"/>
    </location>
</feature>
<evidence type="ECO:0000313" key="3">
    <source>
        <dbReference type="Proteomes" id="UP000006514"/>
    </source>
</evidence>
<dbReference type="AlphaFoldDB" id="J0LC42"/>
<sequence>MSTIKDVIGRHGALPTPTNTPFDYRVSRTGSQEPRAPPRAPRAFYNSNTGYKRYNGNYDGVNKTVGEYIVGLLKDGADNDSRKSEAASRAHAFQACGRNQREHAAAGFNVGPGTDAHSGSLVQRLTRGSASASAAHGRYQCTHVNNAPTVQHHPHMIHFGAPFFPVPPFAPTLPAGLAIPQAQPPPVQMQHVVSQFNFGQHDWANDPPSGPAPTPFDLTTPAPMHPGVGHPAQQQLAGLQAELGFPTTTFTHGTDDTAMSIVGSPLPMEQQQELAENTLALTISDGAGTGHQEGQQLVQQQLEAPFPLESQQEHGGVGEQQGTGEQQQAQPEASSASTFVSSLHGALGEAN</sequence>
<dbReference type="InParanoid" id="J0LC42"/>
<organism evidence="2 3">
    <name type="scientific">Auricularia subglabra (strain TFB-10046 / SS5)</name>
    <name type="common">White-rot fungus</name>
    <name type="synonym">Auricularia delicata (strain TFB10046)</name>
    <dbReference type="NCBI Taxonomy" id="717982"/>
    <lineage>
        <taxon>Eukaryota</taxon>
        <taxon>Fungi</taxon>
        <taxon>Dikarya</taxon>
        <taxon>Basidiomycota</taxon>
        <taxon>Agaricomycotina</taxon>
        <taxon>Agaricomycetes</taxon>
        <taxon>Auriculariales</taxon>
        <taxon>Auriculariaceae</taxon>
        <taxon>Auricularia</taxon>
    </lineage>
</organism>
<feature type="region of interest" description="Disordered" evidence="1">
    <location>
        <begin position="308"/>
        <end position="351"/>
    </location>
</feature>
<protein>
    <submittedName>
        <fullName evidence="2">Uncharacterized protein</fullName>
    </submittedName>
</protein>
<evidence type="ECO:0000313" key="2">
    <source>
        <dbReference type="EMBL" id="EJD34040.1"/>
    </source>
</evidence>
<gene>
    <name evidence="2" type="ORF">AURDEDRAFT_131375</name>
</gene>
<dbReference type="EMBL" id="JH688018">
    <property type="protein sequence ID" value="EJD34040.1"/>
    <property type="molecule type" value="Genomic_DNA"/>
</dbReference>
<dbReference type="Proteomes" id="UP000006514">
    <property type="component" value="Unassembled WGS sequence"/>
</dbReference>
<feature type="region of interest" description="Disordered" evidence="1">
    <location>
        <begin position="1"/>
        <end position="48"/>
    </location>
</feature>
<dbReference type="KEGG" id="adl:AURDEDRAFT_131375"/>
<keyword evidence="3" id="KW-1185">Reference proteome</keyword>
<accession>J0LC42</accession>
<evidence type="ECO:0000256" key="1">
    <source>
        <dbReference type="SAM" id="MobiDB-lite"/>
    </source>
</evidence>
<name>J0LC42_AURST</name>
<reference evidence="3" key="1">
    <citation type="journal article" date="2012" name="Science">
        <title>The Paleozoic origin of enzymatic lignin decomposition reconstructed from 31 fungal genomes.</title>
        <authorList>
            <person name="Floudas D."/>
            <person name="Binder M."/>
            <person name="Riley R."/>
            <person name="Barry K."/>
            <person name="Blanchette R.A."/>
            <person name="Henrissat B."/>
            <person name="Martinez A.T."/>
            <person name="Otillar R."/>
            <person name="Spatafora J.W."/>
            <person name="Yadav J.S."/>
            <person name="Aerts A."/>
            <person name="Benoit I."/>
            <person name="Boyd A."/>
            <person name="Carlson A."/>
            <person name="Copeland A."/>
            <person name="Coutinho P.M."/>
            <person name="de Vries R.P."/>
            <person name="Ferreira P."/>
            <person name="Findley K."/>
            <person name="Foster B."/>
            <person name="Gaskell J."/>
            <person name="Glotzer D."/>
            <person name="Gorecki P."/>
            <person name="Heitman J."/>
            <person name="Hesse C."/>
            <person name="Hori C."/>
            <person name="Igarashi K."/>
            <person name="Jurgens J.A."/>
            <person name="Kallen N."/>
            <person name="Kersten P."/>
            <person name="Kohler A."/>
            <person name="Kuees U."/>
            <person name="Kumar T.K.A."/>
            <person name="Kuo A."/>
            <person name="LaButti K."/>
            <person name="Larrondo L.F."/>
            <person name="Lindquist E."/>
            <person name="Ling A."/>
            <person name="Lombard V."/>
            <person name="Lucas S."/>
            <person name="Lundell T."/>
            <person name="Martin R."/>
            <person name="McLaughlin D.J."/>
            <person name="Morgenstern I."/>
            <person name="Morin E."/>
            <person name="Murat C."/>
            <person name="Nagy L.G."/>
            <person name="Nolan M."/>
            <person name="Ohm R.A."/>
            <person name="Patyshakuliyeva A."/>
            <person name="Rokas A."/>
            <person name="Ruiz-Duenas F.J."/>
            <person name="Sabat G."/>
            <person name="Salamov A."/>
            <person name="Samejima M."/>
            <person name="Schmutz J."/>
            <person name="Slot J.C."/>
            <person name="St John F."/>
            <person name="Stenlid J."/>
            <person name="Sun H."/>
            <person name="Sun S."/>
            <person name="Syed K."/>
            <person name="Tsang A."/>
            <person name="Wiebenga A."/>
            <person name="Young D."/>
            <person name="Pisabarro A."/>
            <person name="Eastwood D.C."/>
            <person name="Martin F."/>
            <person name="Cullen D."/>
            <person name="Grigoriev I.V."/>
            <person name="Hibbett D.S."/>
        </authorList>
    </citation>
    <scope>NUCLEOTIDE SEQUENCE [LARGE SCALE GENOMIC DNA]</scope>
    <source>
        <strain evidence="3">TFB10046</strain>
    </source>
</reference>
<proteinExistence type="predicted"/>